<keyword evidence="1" id="KW-0732">Signal</keyword>
<accession>A0ABP7TE52</accession>
<evidence type="ECO:0000256" key="1">
    <source>
        <dbReference type="SAM" id="SignalP"/>
    </source>
</evidence>
<feature type="chain" id="PRO_5045080749" evidence="1">
    <location>
        <begin position="20"/>
        <end position="353"/>
    </location>
</feature>
<name>A0ABP7TE52_9FLAO</name>
<reference evidence="3" key="1">
    <citation type="journal article" date="2019" name="Int. J. Syst. Evol. Microbiol.">
        <title>The Global Catalogue of Microorganisms (GCM) 10K type strain sequencing project: providing services to taxonomists for standard genome sequencing and annotation.</title>
        <authorList>
            <consortium name="The Broad Institute Genomics Platform"/>
            <consortium name="The Broad Institute Genome Sequencing Center for Infectious Disease"/>
            <person name="Wu L."/>
            <person name="Ma J."/>
        </authorList>
    </citation>
    <scope>NUCLEOTIDE SEQUENCE [LARGE SCALE GENOMIC DNA]</scope>
    <source>
        <strain evidence="3">JCM 17064</strain>
    </source>
</reference>
<comment type="caution">
    <text evidence="2">The sequence shown here is derived from an EMBL/GenBank/DDBJ whole genome shotgun (WGS) entry which is preliminary data.</text>
</comment>
<gene>
    <name evidence="2" type="ORF">GCM10022386_04660</name>
</gene>
<keyword evidence="3" id="KW-1185">Reference proteome</keyword>
<feature type="signal peptide" evidence="1">
    <location>
        <begin position="1"/>
        <end position="19"/>
    </location>
</feature>
<sequence length="353" mass="41205">MNKSLKLWALLLTVTIGLAQEKNEVKWSFSGYLETYYSYDFNQPEAPMKLPFMYNYNRHNEFNVNLGLVRVKAEYDNVYASLALQSGTYVEDNYANETTKIINEAFVGLYLDQAQKNTVEFGILPSYIGFESATTGANLTLTRSMLAENSPYFMTGVKYTYKPNNQWQFSGLVTNGWQRINKPDKNISPALGSQIVYKPKENSTFNWSTFIGKELYNGQWGMRYFSNWYWDKQWNSKWRSILGFDAGMQTDVTNNDSKLFWMSPVMMVQYTLTPKWQTAFRAEYYQDNDNVIITTEDSFKTFGISFNIDYLLNDKVKFRTEARHLNSQEKVFVKEASLTNNNFYITTSLTFEF</sequence>
<dbReference type="EMBL" id="BAABCR010000004">
    <property type="protein sequence ID" value="GAA4024565.1"/>
    <property type="molecule type" value="Genomic_DNA"/>
</dbReference>
<organism evidence="2 3">
    <name type="scientific">Flavobacterium cheonhonense</name>
    <dbReference type="NCBI Taxonomy" id="706185"/>
    <lineage>
        <taxon>Bacteria</taxon>
        <taxon>Pseudomonadati</taxon>
        <taxon>Bacteroidota</taxon>
        <taxon>Flavobacteriia</taxon>
        <taxon>Flavobacteriales</taxon>
        <taxon>Flavobacteriaceae</taxon>
        <taxon>Flavobacterium</taxon>
    </lineage>
</organism>
<dbReference type="RefSeq" id="WP_324691164.1">
    <property type="nucleotide sequence ID" value="NZ_BAABCR010000004.1"/>
</dbReference>
<evidence type="ECO:0000313" key="3">
    <source>
        <dbReference type="Proteomes" id="UP001500968"/>
    </source>
</evidence>
<dbReference type="InterPro" id="IPR011486">
    <property type="entry name" value="BBP2"/>
</dbReference>
<dbReference type="Proteomes" id="UP001500968">
    <property type="component" value="Unassembled WGS sequence"/>
</dbReference>
<dbReference type="SUPFAM" id="SSF56935">
    <property type="entry name" value="Porins"/>
    <property type="match status" value="1"/>
</dbReference>
<dbReference type="Pfam" id="PF07642">
    <property type="entry name" value="BBP2"/>
    <property type="match status" value="1"/>
</dbReference>
<protein>
    <submittedName>
        <fullName evidence="2">Porin</fullName>
    </submittedName>
</protein>
<evidence type="ECO:0000313" key="2">
    <source>
        <dbReference type="EMBL" id="GAA4024565.1"/>
    </source>
</evidence>
<proteinExistence type="predicted"/>